<feature type="domain" description="DUF7380" evidence="2">
    <location>
        <begin position="80"/>
        <end position="165"/>
    </location>
</feature>
<evidence type="ECO:0000313" key="4">
    <source>
        <dbReference type="Proteomes" id="UP000321816"/>
    </source>
</evidence>
<organism evidence="3 4">
    <name type="scientific">Alkalicoccus halolimnae</name>
    <dbReference type="NCBI Taxonomy" id="1667239"/>
    <lineage>
        <taxon>Bacteria</taxon>
        <taxon>Bacillati</taxon>
        <taxon>Bacillota</taxon>
        <taxon>Bacilli</taxon>
        <taxon>Bacillales</taxon>
        <taxon>Bacillaceae</taxon>
        <taxon>Alkalicoccus</taxon>
    </lineage>
</organism>
<dbReference type="OrthoDB" id="2987658at2"/>
<dbReference type="RefSeq" id="WP_147804742.1">
    <property type="nucleotide sequence ID" value="NZ_CP144914.1"/>
</dbReference>
<feature type="domain" description="DUF4209" evidence="1">
    <location>
        <begin position="471"/>
        <end position="561"/>
    </location>
</feature>
<proteinExistence type="predicted"/>
<dbReference type="AlphaFoldDB" id="A0A5C7FHQ9"/>
<keyword evidence="4" id="KW-1185">Reference proteome</keyword>
<reference evidence="3 4" key="1">
    <citation type="submission" date="2024-01" db="EMBL/GenBank/DDBJ databases">
        <title>Complete Genome Sequence of Alkalicoccus halolimnae BZ-SZ-XJ29T, a Moderately Halophilic Bacterium Isolated from a Salt Lake.</title>
        <authorList>
            <person name="Zhao B."/>
        </authorList>
    </citation>
    <scope>NUCLEOTIDE SEQUENCE [LARGE SCALE GENOMIC DNA]</scope>
    <source>
        <strain evidence="3 4">BZ-SZ-XJ29</strain>
    </source>
</reference>
<sequence length="576" mass="66498">MDDLNKVITELEKMSNIDSMIEIKRKLVKVQVNENDNTKFNYEKLAFSFLDEQENGFNLGCYFGVGIISKETSELDKINENAIDYWQRRVEESTNCILIARYSDLIWEISKIFKGYDGYTYGLKAIDAYLEIVKNLSFNNKSELIKVSKRSLNLALSLRDSNRIHLAKKIMIELEDNIAVDKLPGTWGFSFDNLINNKKLKLSQEEVDTIIYSLEKRLERLMTEENVIHAIKSVIIRIISYYGSKREIEKVHEFLEKLEETCQMHETRENVFSTEANLQELYQLYKEYGLREEASRILVKISRLGPLINEKLIRFEKEIEIPKEDLKQFLDAIVQGDLEQDVINVCLMLIPKSKDVEKQVGEFKSLLTQSLPSIILSNEGRRAATIRSAEEDFKGNIIKTYADLIEVRLGLINLVIKEFIYFHSLDHEKLLSILTLSPAFDKRKIELIKKGLILYFEDEYIAAIHVLLPQIENALRNIIRNCDGATIKANTNKGGFDVITLNDILNSEILLEVYNIDTILYLKATLNDSRGLNLRNNILHGLSGINNYNEKIASLMVQILLIISLFKEETEVEPTE</sequence>
<dbReference type="Pfam" id="PF13910">
    <property type="entry name" value="DUF4209"/>
    <property type="match status" value="1"/>
</dbReference>
<dbReference type="InterPro" id="IPR025209">
    <property type="entry name" value="DUF4209"/>
</dbReference>
<dbReference type="KEGG" id="ahal:FTX54_011190"/>
<dbReference type="InterPro" id="IPR055804">
    <property type="entry name" value="DUF7380"/>
</dbReference>
<evidence type="ECO:0000259" key="1">
    <source>
        <dbReference type="Pfam" id="PF13910"/>
    </source>
</evidence>
<dbReference type="EMBL" id="CP144914">
    <property type="protein sequence ID" value="WWD78987.1"/>
    <property type="molecule type" value="Genomic_DNA"/>
</dbReference>
<gene>
    <name evidence="3" type="ORF">FTX54_011190</name>
</gene>
<name>A0A5C7FHQ9_9BACI</name>
<dbReference type="Proteomes" id="UP000321816">
    <property type="component" value="Chromosome"/>
</dbReference>
<accession>A0A5C7FHQ9</accession>
<evidence type="ECO:0000313" key="3">
    <source>
        <dbReference type="EMBL" id="WWD78987.1"/>
    </source>
</evidence>
<protein>
    <submittedName>
        <fullName evidence="3">DUF4209 domain-containing protein</fullName>
    </submittedName>
</protein>
<evidence type="ECO:0000259" key="2">
    <source>
        <dbReference type="Pfam" id="PF24098"/>
    </source>
</evidence>
<dbReference type="Pfam" id="PF24098">
    <property type="entry name" value="DUF7380"/>
    <property type="match status" value="1"/>
</dbReference>